<organism evidence="2">
    <name type="scientific">Actinomyces succiniciruminis</name>
    <dbReference type="NCBI Taxonomy" id="1522002"/>
    <lineage>
        <taxon>Bacteria</taxon>
        <taxon>Bacillati</taxon>
        <taxon>Actinomycetota</taxon>
        <taxon>Actinomycetes</taxon>
        <taxon>Actinomycetales</taxon>
        <taxon>Actinomycetaceae</taxon>
        <taxon>Actinomyces</taxon>
    </lineage>
</organism>
<proteinExistence type="predicted"/>
<gene>
    <name evidence="2" type="ORF">AAM4_0691</name>
</gene>
<evidence type="ECO:0000313" key="2">
    <source>
        <dbReference type="EMBL" id="CED92711.1"/>
    </source>
</evidence>
<evidence type="ECO:0000259" key="1">
    <source>
        <dbReference type="Pfam" id="PF19843"/>
    </source>
</evidence>
<name>A0A1L7RF10_9ACTO</name>
<feature type="domain" description="DUF6318" evidence="1">
    <location>
        <begin position="10"/>
        <end position="134"/>
    </location>
</feature>
<sequence>MEPPAPYTPEFTPEGAATAATYFLNLYPYVYATGDLDAWQNISDDNCEFCNSVISNVTELHDAGGWADSWEQEIAPLEYWMDDADPNRYVVRTQVSYGAHASYSGDGASSTQTNAADEILLVQMRWTESDWTVEVVDIEETGDSE</sequence>
<dbReference type="Pfam" id="PF19843">
    <property type="entry name" value="DUF6318"/>
    <property type="match status" value="1"/>
</dbReference>
<dbReference type="EMBL" id="LK995477">
    <property type="protein sequence ID" value="CED92711.1"/>
    <property type="molecule type" value="Genomic_DNA"/>
</dbReference>
<dbReference type="AlphaFoldDB" id="A0A1L7RF10"/>
<dbReference type="InterPro" id="IPR046281">
    <property type="entry name" value="DUF6318"/>
</dbReference>
<accession>A0A1L7RF10</accession>
<reference evidence="2" key="1">
    <citation type="submission" date="2014-07" db="EMBL/GenBank/DDBJ databases">
        <authorList>
            <person name="Zhang J.E."/>
            <person name="Yang H."/>
            <person name="Guo J."/>
            <person name="Deng Z."/>
            <person name="Luo H."/>
            <person name="Luo M."/>
            <person name="Zhao B."/>
        </authorList>
    </citation>
    <scope>NUCLEOTIDE SEQUENCE</scope>
    <source>
        <strain evidence="2">AM4</strain>
    </source>
</reference>
<protein>
    <recommendedName>
        <fullName evidence="1">DUF6318 domain-containing protein</fullName>
    </recommendedName>
</protein>